<evidence type="ECO:0000256" key="7">
    <source>
        <dbReference type="ARBA" id="ARBA00023004"/>
    </source>
</evidence>
<keyword evidence="11" id="KW-1133">Transmembrane helix</keyword>
<evidence type="ECO:0000256" key="2">
    <source>
        <dbReference type="ARBA" id="ARBA00005179"/>
    </source>
</evidence>
<dbReference type="PANTHER" id="PTHR46300">
    <property type="entry name" value="P450, PUTATIVE (EUROFUNG)-RELATED-RELATED"/>
    <property type="match status" value="1"/>
</dbReference>
<dbReference type="Pfam" id="PF00067">
    <property type="entry name" value="p450"/>
    <property type="match status" value="1"/>
</dbReference>
<dbReference type="GO" id="GO:0005506">
    <property type="term" value="F:iron ion binding"/>
    <property type="evidence" value="ECO:0007669"/>
    <property type="project" value="InterPro"/>
</dbReference>
<comment type="similarity">
    <text evidence="3 10">Belongs to the cytochrome P450 family.</text>
</comment>
<proteinExistence type="inferred from homology"/>
<feature type="binding site" description="axial binding residue" evidence="9">
    <location>
        <position position="437"/>
    </location>
    <ligand>
        <name>heme</name>
        <dbReference type="ChEBI" id="CHEBI:30413"/>
    </ligand>
    <ligandPart>
        <name>Fe</name>
        <dbReference type="ChEBI" id="CHEBI:18248"/>
    </ligandPart>
</feature>
<dbReference type="OrthoDB" id="2789670at2759"/>
<keyword evidence="13" id="KW-1185">Reference proteome</keyword>
<reference evidence="12 13" key="1">
    <citation type="journal article" date="2018" name="Evol. Lett.">
        <title>Horizontal gene cluster transfer increased hallucinogenic mushroom diversity.</title>
        <authorList>
            <person name="Reynolds H.T."/>
            <person name="Vijayakumar V."/>
            <person name="Gluck-Thaler E."/>
            <person name="Korotkin H.B."/>
            <person name="Matheny P.B."/>
            <person name="Slot J.C."/>
        </authorList>
    </citation>
    <scope>NUCLEOTIDE SEQUENCE [LARGE SCALE GENOMIC DNA]</scope>
    <source>
        <strain evidence="12 13">SRW20</strain>
    </source>
</reference>
<dbReference type="PRINTS" id="PR00463">
    <property type="entry name" value="EP450I"/>
</dbReference>
<dbReference type="PANTHER" id="PTHR46300:SF7">
    <property type="entry name" value="P450, PUTATIVE (EUROFUNG)-RELATED"/>
    <property type="match status" value="1"/>
</dbReference>
<feature type="transmembrane region" description="Helical" evidence="11">
    <location>
        <begin position="290"/>
        <end position="314"/>
    </location>
</feature>
<dbReference type="AlphaFoldDB" id="A0A409YAG9"/>
<dbReference type="InterPro" id="IPR002401">
    <property type="entry name" value="Cyt_P450_E_grp-I"/>
</dbReference>
<dbReference type="GO" id="GO:0004497">
    <property type="term" value="F:monooxygenase activity"/>
    <property type="evidence" value="ECO:0007669"/>
    <property type="project" value="UniProtKB-KW"/>
</dbReference>
<evidence type="ECO:0000256" key="3">
    <source>
        <dbReference type="ARBA" id="ARBA00010617"/>
    </source>
</evidence>
<dbReference type="InterPro" id="IPR050364">
    <property type="entry name" value="Cytochrome_P450_fung"/>
</dbReference>
<keyword evidence="5 9" id="KW-0479">Metal-binding</keyword>
<keyword evidence="11" id="KW-0812">Transmembrane</keyword>
<evidence type="ECO:0000256" key="9">
    <source>
        <dbReference type="PIRSR" id="PIRSR602401-1"/>
    </source>
</evidence>
<evidence type="ECO:0000313" key="13">
    <source>
        <dbReference type="Proteomes" id="UP000284706"/>
    </source>
</evidence>
<dbReference type="GO" id="GO:0016705">
    <property type="term" value="F:oxidoreductase activity, acting on paired donors, with incorporation or reduction of molecular oxygen"/>
    <property type="evidence" value="ECO:0007669"/>
    <property type="project" value="InterPro"/>
</dbReference>
<comment type="cofactor">
    <cofactor evidence="1 9">
        <name>heme</name>
        <dbReference type="ChEBI" id="CHEBI:30413"/>
    </cofactor>
</comment>
<sequence length="483" mass="54043">MTANLAAADILVVCIVLFGTIFFFGSQSKTALPLPPGPRKLPILGNLLDLPTKFEWETFQAWSKRYGSGIVHASVVGQSIIILNSVEAARDLLEKRSSTYSDSMGLSWVMVFMRYGPEWKDRRRLFQRHFHPTNEKIHKPREVRVARSLLLQILENPEHYMDHVRHSVGGLLYSISYGSDTQSSNDPILTAAEDFASNLSEGASPATMVVDIFPFLNYMPSVLRLLFGNAFAKSKQQWRESGRRLHDAPFLHALKGLAEGNVQPSFVSHALEDIKSSNDTEAQQSMIKDVAGVVIIGGSTTTTALIHTFFLAMLCFPDAQSKAQEELDRVVGRNSLPDFSDESELPYLNALLKEIHRWQPSGPLGIPHFIEQEDEYQGYRIPKQSVVIANVWSMLHDEERYPNPDSFRPERFLKDGRLDPLVFDPTTVVFGFGRRICPGAHIAQSILFIVAASVLSAFRISPATDEKGQIIEPTVEFRSAVTV</sequence>
<evidence type="ECO:0000256" key="11">
    <source>
        <dbReference type="SAM" id="Phobius"/>
    </source>
</evidence>
<evidence type="ECO:0000256" key="4">
    <source>
        <dbReference type="ARBA" id="ARBA00022617"/>
    </source>
</evidence>
<dbReference type="InterPro" id="IPR036396">
    <property type="entry name" value="Cyt_P450_sf"/>
</dbReference>
<evidence type="ECO:0000313" key="12">
    <source>
        <dbReference type="EMBL" id="PPQ99996.1"/>
    </source>
</evidence>
<comment type="caution">
    <text evidence="12">The sequence shown here is derived from an EMBL/GenBank/DDBJ whole genome shotgun (WGS) entry which is preliminary data.</text>
</comment>
<evidence type="ECO:0008006" key="14">
    <source>
        <dbReference type="Google" id="ProtNLM"/>
    </source>
</evidence>
<dbReference type="Gene3D" id="1.10.630.10">
    <property type="entry name" value="Cytochrome P450"/>
    <property type="match status" value="1"/>
</dbReference>
<organism evidence="12 13">
    <name type="scientific">Gymnopilus dilepis</name>
    <dbReference type="NCBI Taxonomy" id="231916"/>
    <lineage>
        <taxon>Eukaryota</taxon>
        <taxon>Fungi</taxon>
        <taxon>Dikarya</taxon>
        <taxon>Basidiomycota</taxon>
        <taxon>Agaricomycotina</taxon>
        <taxon>Agaricomycetes</taxon>
        <taxon>Agaricomycetidae</taxon>
        <taxon>Agaricales</taxon>
        <taxon>Agaricineae</taxon>
        <taxon>Hymenogastraceae</taxon>
        <taxon>Gymnopilus</taxon>
    </lineage>
</organism>
<evidence type="ECO:0000256" key="10">
    <source>
        <dbReference type="RuleBase" id="RU000461"/>
    </source>
</evidence>
<keyword evidence="11" id="KW-0472">Membrane</keyword>
<dbReference type="InterPro" id="IPR001128">
    <property type="entry name" value="Cyt_P450"/>
</dbReference>
<dbReference type="STRING" id="231916.A0A409YAG9"/>
<dbReference type="InParanoid" id="A0A409YAG9"/>
<keyword evidence="8 10" id="KW-0503">Monooxygenase</keyword>
<protein>
    <recommendedName>
        <fullName evidence="14">Cytochrome P450</fullName>
    </recommendedName>
</protein>
<name>A0A409YAG9_9AGAR</name>
<dbReference type="GO" id="GO:0020037">
    <property type="term" value="F:heme binding"/>
    <property type="evidence" value="ECO:0007669"/>
    <property type="project" value="InterPro"/>
</dbReference>
<evidence type="ECO:0000256" key="6">
    <source>
        <dbReference type="ARBA" id="ARBA00023002"/>
    </source>
</evidence>
<evidence type="ECO:0000256" key="1">
    <source>
        <dbReference type="ARBA" id="ARBA00001971"/>
    </source>
</evidence>
<dbReference type="InterPro" id="IPR017972">
    <property type="entry name" value="Cyt_P450_CS"/>
</dbReference>
<accession>A0A409YAG9</accession>
<gene>
    <name evidence="12" type="ORF">CVT26_009278</name>
</gene>
<evidence type="ECO:0000256" key="8">
    <source>
        <dbReference type="ARBA" id="ARBA00023033"/>
    </source>
</evidence>
<keyword evidence="6 10" id="KW-0560">Oxidoreductase</keyword>
<keyword evidence="4 9" id="KW-0349">Heme</keyword>
<dbReference type="SUPFAM" id="SSF48264">
    <property type="entry name" value="Cytochrome P450"/>
    <property type="match status" value="1"/>
</dbReference>
<dbReference type="PROSITE" id="PS00086">
    <property type="entry name" value="CYTOCHROME_P450"/>
    <property type="match status" value="1"/>
</dbReference>
<dbReference type="EMBL" id="NHYE01001036">
    <property type="protein sequence ID" value="PPQ99996.1"/>
    <property type="molecule type" value="Genomic_DNA"/>
</dbReference>
<dbReference type="CDD" id="cd11065">
    <property type="entry name" value="CYP64-like"/>
    <property type="match status" value="1"/>
</dbReference>
<feature type="transmembrane region" description="Helical" evidence="11">
    <location>
        <begin position="6"/>
        <end position="25"/>
    </location>
</feature>
<dbReference type="Proteomes" id="UP000284706">
    <property type="component" value="Unassembled WGS sequence"/>
</dbReference>
<evidence type="ECO:0000256" key="5">
    <source>
        <dbReference type="ARBA" id="ARBA00022723"/>
    </source>
</evidence>
<comment type="pathway">
    <text evidence="2">Secondary metabolite biosynthesis.</text>
</comment>
<keyword evidence="7 9" id="KW-0408">Iron</keyword>